<gene>
    <name evidence="2" type="ORF">A2945_01060</name>
</gene>
<dbReference type="Proteomes" id="UP000178880">
    <property type="component" value="Unassembled WGS sequence"/>
</dbReference>
<dbReference type="SUPFAM" id="SSF46955">
    <property type="entry name" value="Putative DNA-binding domain"/>
    <property type="match status" value="1"/>
</dbReference>
<reference evidence="2 3" key="1">
    <citation type="journal article" date="2016" name="Nat. Commun.">
        <title>Thousands of microbial genomes shed light on interconnected biogeochemical processes in an aquifer system.</title>
        <authorList>
            <person name="Anantharaman K."/>
            <person name="Brown C.T."/>
            <person name="Hug L.A."/>
            <person name="Sharon I."/>
            <person name="Castelle C.J."/>
            <person name="Probst A.J."/>
            <person name="Thomas B.C."/>
            <person name="Singh A."/>
            <person name="Wilkins M.J."/>
            <person name="Karaoz U."/>
            <person name="Brodie E.L."/>
            <person name="Williams K.H."/>
            <person name="Hubbard S.S."/>
            <person name="Banfield J.F."/>
        </authorList>
    </citation>
    <scope>NUCLEOTIDE SEQUENCE [LARGE SCALE GENOMIC DNA]</scope>
</reference>
<dbReference type="Gene3D" id="1.10.10.10">
    <property type="entry name" value="Winged helix-like DNA-binding domain superfamily/Winged helix DNA-binding domain"/>
    <property type="match status" value="1"/>
</dbReference>
<accession>A0A1G2CFA1</accession>
<dbReference type="NCBIfam" id="TIGR01764">
    <property type="entry name" value="excise"/>
    <property type="match status" value="1"/>
</dbReference>
<dbReference type="InterPro" id="IPR041657">
    <property type="entry name" value="HTH_17"/>
</dbReference>
<sequence length="62" mass="7128">MYDSRALAKFFGVSEETVWAWCKAGKLPAFKIGKKWRVRVSDLQKIIDGKVQTRKPNRAGLF</sequence>
<evidence type="ECO:0000313" key="2">
    <source>
        <dbReference type="EMBL" id="OGY99429.1"/>
    </source>
</evidence>
<organism evidence="2 3">
    <name type="scientific">Candidatus Liptonbacteria bacterium RIFCSPLOWO2_01_FULL_52_25</name>
    <dbReference type="NCBI Taxonomy" id="1798650"/>
    <lineage>
        <taxon>Bacteria</taxon>
        <taxon>Candidatus Liptoniibacteriota</taxon>
    </lineage>
</organism>
<dbReference type="InterPro" id="IPR009061">
    <property type="entry name" value="DNA-bd_dom_put_sf"/>
</dbReference>
<feature type="domain" description="Helix-turn-helix" evidence="1">
    <location>
        <begin position="2"/>
        <end position="47"/>
    </location>
</feature>
<evidence type="ECO:0000259" key="1">
    <source>
        <dbReference type="Pfam" id="PF12728"/>
    </source>
</evidence>
<protein>
    <recommendedName>
        <fullName evidence="1">Helix-turn-helix domain-containing protein</fullName>
    </recommendedName>
</protein>
<dbReference type="GO" id="GO:0003677">
    <property type="term" value="F:DNA binding"/>
    <property type="evidence" value="ECO:0007669"/>
    <property type="project" value="InterPro"/>
</dbReference>
<evidence type="ECO:0000313" key="3">
    <source>
        <dbReference type="Proteomes" id="UP000178880"/>
    </source>
</evidence>
<dbReference type="EMBL" id="MHLA01000015">
    <property type="protein sequence ID" value="OGY99429.1"/>
    <property type="molecule type" value="Genomic_DNA"/>
</dbReference>
<dbReference type="InterPro" id="IPR036388">
    <property type="entry name" value="WH-like_DNA-bd_sf"/>
</dbReference>
<dbReference type="InterPro" id="IPR010093">
    <property type="entry name" value="SinI_DNA-bd"/>
</dbReference>
<comment type="caution">
    <text evidence="2">The sequence shown here is derived from an EMBL/GenBank/DDBJ whole genome shotgun (WGS) entry which is preliminary data.</text>
</comment>
<name>A0A1G2CFA1_9BACT</name>
<proteinExistence type="predicted"/>
<dbReference type="AlphaFoldDB" id="A0A1G2CFA1"/>
<dbReference type="Pfam" id="PF12728">
    <property type="entry name" value="HTH_17"/>
    <property type="match status" value="1"/>
</dbReference>